<dbReference type="PRINTS" id="PR00081">
    <property type="entry name" value="GDHRDH"/>
</dbReference>
<dbReference type="InterPro" id="IPR020904">
    <property type="entry name" value="Sc_DH/Rdtase_CS"/>
</dbReference>
<name>A0A933NXK4_9HYPH</name>
<keyword evidence="2" id="KW-0560">Oxidoreductase</keyword>
<reference evidence="4" key="1">
    <citation type="submission" date="2020-07" db="EMBL/GenBank/DDBJ databases">
        <title>Huge and variable diversity of episymbiotic CPR bacteria and DPANN archaea in groundwater ecosystems.</title>
        <authorList>
            <person name="He C.Y."/>
            <person name="Keren R."/>
            <person name="Whittaker M."/>
            <person name="Farag I.F."/>
            <person name="Doudna J."/>
            <person name="Cate J.H.D."/>
            <person name="Banfield J.F."/>
        </authorList>
    </citation>
    <scope>NUCLEOTIDE SEQUENCE</scope>
    <source>
        <strain evidence="4">NC_groundwater_1586_Pr3_B-0.1um_66_15</strain>
    </source>
</reference>
<evidence type="ECO:0000256" key="1">
    <source>
        <dbReference type="ARBA" id="ARBA00006484"/>
    </source>
</evidence>
<sequence>MGRLDGKVAFMTAAAAGIGGACALAFAREGARVIATDRDAAAIATLDATLKRLHPDAGHQTQVLDVTDHAALEAAAAAHRDVNVLYNGAGWVHEGKLENTSVADWQRSFDINVTPMFVLTQAFLPHFIANGGASIINVASIASSLKGVPNRVAYSSSKAAVIGLTKSIAFDYMAAGIRANALCPGSVDSPSLHERAKRTGDHDAAWKTFIARQPIGRMAEPDEIAHIAIYLASDESAYATGANFVVDGGITL</sequence>
<dbReference type="InterPro" id="IPR002347">
    <property type="entry name" value="SDR_fam"/>
</dbReference>
<evidence type="ECO:0000313" key="4">
    <source>
        <dbReference type="EMBL" id="MBI4920708.1"/>
    </source>
</evidence>
<dbReference type="Gene3D" id="3.40.50.720">
    <property type="entry name" value="NAD(P)-binding Rossmann-like Domain"/>
    <property type="match status" value="1"/>
</dbReference>
<comment type="similarity">
    <text evidence="1">Belongs to the short-chain dehydrogenases/reductases (SDR) family.</text>
</comment>
<dbReference type="PRINTS" id="PR00080">
    <property type="entry name" value="SDRFAMILY"/>
</dbReference>
<protein>
    <submittedName>
        <fullName evidence="4">SDR family oxidoreductase</fullName>
    </submittedName>
</protein>
<keyword evidence="3" id="KW-0520">NAD</keyword>
<dbReference type="GO" id="GO:0016491">
    <property type="term" value="F:oxidoreductase activity"/>
    <property type="evidence" value="ECO:0007669"/>
    <property type="project" value="UniProtKB-KW"/>
</dbReference>
<dbReference type="InterPro" id="IPR036291">
    <property type="entry name" value="NAD(P)-bd_dom_sf"/>
</dbReference>
<organism evidence="4 5">
    <name type="scientific">Devosia nanyangense</name>
    <dbReference type="NCBI Taxonomy" id="1228055"/>
    <lineage>
        <taxon>Bacteria</taxon>
        <taxon>Pseudomonadati</taxon>
        <taxon>Pseudomonadota</taxon>
        <taxon>Alphaproteobacteria</taxon>
        <taxon>Hyphomicrobiales</taxon>
        <taxon>Devosiaceae</taxon>
        <taxon>Devosia</taxon>
    </lineage>
</organism>
<evidence type="ECO:0000256" key="3">
    <source>
        <dbReference type="ARBA" id="ARBA00023027"/>
    </source>
</evidence>
<dbReference type="AlphaFoldDB" id="A0A933NXK4"/>
<dbReference type="EMBL" id="JACRAF010000009">
    <property type="protein sequence ID" value="MBI4920708.1"/>
    <property type="molecule type" value="Genomic_DNA"/>
</dbReference>
<dbReference type="InterPro" id="IPR051122">
    <property type="entry name" value="SDR_DHRS6-like"/>
</dbReference>
<evidence type="ECO:0000313" key="5">
    <source>
        <dbReference type="Proteomes" id="UP000782610"/>
    </source>
</evidence>
<dbReference type="PROSITE" id="PS00061">
    <property type="entry name" value="ADH_SHORT"/>
    <property type="match status" value="1"/>
</dbReference>
<dbReference type="FunFam" id="3.40.50.720:FF:000084">
    <property type="entry name" value="Short-chain dehydrogenase reductase"/>
    <property type="match status" value="1"/>
</dbReference>
<dbReference type="PANTHER" id="PTHR43477:SF4">
    <property type="entry name" value="DEHYDROGENASE_REDUCTASE SDR FAMILY MEMBER 6"/>
    <property type="match status" value="1"/>
</dbReference>
<dbReference type="Pfam" id="PF13561">
    <property type="entry name" value="adh_short_C2"/>
    <property type="match status" value="1"/>
</dbReference>
<proteinExistence type="inferred from homology"/>
<comment type="caution">
    <text evidence="4">The sequence shown here is derived from an EMBL/GenBank/DDBJ whole genome shotgun (WGS) entry which is preliminary data.</text>
</comment>
<dbReference type="SUPFAM" id="SSF51735">
    <property type="entry name" value="NAD(P)-binding Rossmann-fold domains"/>
    <property type="match status" value="1"/>
</dbReference>
<dbReference type="PROSITE" id="PS51257">
    <property type="entry name" value="PROKAR_LIPOPROTEIN"/>
    <property type="match status" value="1"/>
</dbReference>
<dbReference type="Proteomes" id="UP000782610">
    <property type="component" value="Unassembled WGS sequence"/>
</dbReference>
<dbReference type="PANTHER" id="PTHR43477">
    <property type="entry name" value="DIHYDROANTICAPSIN 7-DEHYDROGENASE"/>
    <property type="match status" value="1"/>
</dbReference>
<evidence type="ECO:0000256" key="2">
    <source>
        <dbReference type="ARBA" id="ARBA00023002"/>
    </source>
</evidence>
<gene>
    <name evidence="4" type="ORF">HY834_03090</name>
</gene>
<accession>A0A933NXK4</accession>